<keyword evidence="5" id="KW-0732">Signal</keyword>
<dbReference type="PROSITE" id="PS50853">
    <property type="entry name" value="FN3"/>
    <property type="match status" value="3"/>
</dbReference>
<accession>A0A6L8URP6</accession>
<evidence type="ECO:0000313" key="9">
    <source>
        <dbReference type="Proteomes" id="UP000481087"/>
    </source>
</evidence>
<dbReference type="SUPFAM" id="SSF51126">
    <property type="entry name" value="Pectin lyase-like"/>
    <property type="match status" value="2"/>
</dbReference>
<dbReference type="SMART" id="SM00656">
    <property type="entry name" value="Amb_all"/>
    <property type="match status" value="1"/>
</dbReference>
<dbReference type="PANTHER" id="PTHR43308">
    <property type="entry name" value="OUTER MEMBRANE PROTEIN ALPHA-RELATED"/>
    <property type="match status" value="1"/>
</dbReference>
<evidence type="ECO:0000256" key="4">
    <source>
        <dbReference type="SAM" id="MobiDB-lite"/>
    </source>
</evidence>
<dbReference type="Pfam" id="PF00041">
    <property type="entry name" value="fn3"/>
    <property type="match status" value="3"/>
</dbReference>
<dbReference type="Gene3D" id="2.60.40.10">
    <property type="entry name" value="Immunoglobulins"/>
    <property type="match status" value="4"/>
</dbReference>
<dbReference type="Pfam" id="PF00544">
    <property type="entry name" value="Pectate_lyase_4"/>
    <property type="match status" value="1"/>
</dbReference>
<dbReference type="InterPro" id="IPR042229">
    <property type="entry name" value="Listeria/Bacterioides_rpt_sf"/>
</dbReference>
<evidence type="ECO:0000313" key="8">
    <source>
        <dbReference type="EMBL" id="MZQ80614.1"/>
    </source>
</evidence>
<feature type="domain" description="SLH" evidence="7">
    <location>
        <begin position="2072"/>
        <end position="2135"/>
    </location>
</feature>
<dbReference type="Gene3D" id="2.160.20.10">
    <property type="entry name" value="Single-stranded right-handed beta-helix, Pectin lyase-like"/>
    <property type="match status" value="2"/>
</dbReference>
<dbReference type="SMART" id="SM00060">
    <property type="entry name" value="FN3"/>
    <property type="match status" value="4"/>
</dbReference>
<evidence type="ECO:0000259" key="7">
    <source>
        <dbReference type="PROSITE" id="PS51272"/>
    </source>
</evidence>
<dbReference type="InterPro" id="IPR001119">
    <property type="entry name" value="SLH_dom"/>
</dbReference>
<dbReference type="PROSITE" id="PS51272">
    <property type="entry name" value="SLH"/>
    <property type="match status" value="3"/>
</dbReference>
<feature type="domain" description="SLH" evidence="7">
    <location>
        <begin position="2136"/>
        <end position="2196"/>
    </location>
</feature>
<dbReference type="InterPro" id="IPR011050">
    <property type="entry name" value="Pectin_lyase_fold/virulence"/>
</dbReference>
<dbReference type="GO" id="GO:0030313">
    <property type="term" value="C:cell envelope"/>
    <property type="evidence" value="ECO:0007669"/>
    <property type="project" value="UniProtKB-SubCell"/>
</dbReference>
<dbReference type="Pfam" id="PF00395">
    <property type="entry name" value="SLH"/>
    <property type="match status" value="3"/>
</dbReference>
<dbReference type="InterPro" id="IPR002022">
    <property type="entry name" value="Pec_lyase"/>
</dbReference>
<feature type="region of interest" description="Disordered" evidence="4">
    <location>
        <begin position="1927"/>
        <end position="1991"/>
    </location>
</feature>
<dbReference type="GO" id="GO:0016829">
    <property type="term" value="F:lyase activity"/>
    <property type="evidence" value="ECO:0007669"/>
    <property type="project" value="UniProtKB-KW"/>
</dbReference>
<organism evidence="8 9">
    <name type="scientific">Paenibacillus silvestris</name>
    <dbReference type="NCBI Taxonomy" id="2606219"/>
    <lineage>
        <taxon>Bacteria</taxon>
        <taxon>Bacillati</taxon>
        <taxon>Bacillota</taxon>
        <taxon>Bacilli</taxon>
        <taxon>Bacillales</taxon>
        <taxon>Paenibacillaceae</taxon>
        <taxon>Paenibacillus</taxon>
    </lineage>
</organism>
<evidence type="ECO:0000256" key="2">
    <source>
        <dbReference type="ARBA" id="ARBA00023239"/>
    </source>
</evidence>
<dbReference type="InterPro" id="IPR012334">
    <property type="entry name" value="Pectin_lyas_fold"/>
</dbReference>
<keyword evidence="3" id="KW-0964">Secreted</keyword>
<dbReference type="EMBL" id="WTUZ01000001">
    <property type="protein sequence ID" value="MZQ80614.1"/>
    <property type="molecule type" value="Genomic_DNA"/>
</dbReference>
<keyword evidence="3" id="KW-0624">Polysaccharide degradation</keyword>
<dbReference type="Pfam" id="PF09479">
    <property type="entry name" value="Flg_new"/>
    <property type="match status" value="1"/>
</dbReference>
<dbReference type="Gene3D" id="2.60.40.4270">
    <property type="entry name" value="Listeria-Bacteroides repeat domain"/>
    <property type="match status" value="1"/>
</dbReference>
<feature type="domain" description="Fibronectin type-III" evidence="6">
    <location>
        <begin position="1654"/>
        <end position="1740"/>
    </location>
</feature>
<evidence type="ECO:0000256" key="3">
    <source>
        <dbReference type="RuleBase" id="RU361173"/>
    </source>
</evidence>
<feature type="domain" description="Fibronectin type-III" evidence="6">
    <location>
        <begin position="1846"/>
        <end position="1933"/>
    </location>
</feature>
<evidence type="ECO:0008006" key="10">
    <source>
        <dbReference type="Google" id="ProtNLM"/>
    </source>
</evidence>
<comment type="similarity">
    <text evidence="3">Belongs to the polysaccharide lyase 1 family.</text>
</comment>
<feature type="compositionally biased region" description="Low complexity" evidence="4">
    <location>
        <begin position="1940"/>
        <end position="1984"/>
    </location>
</feature>
<keyword evidence="3" id="KW-0119">Carbohydrate metabolism</keyword>
<reference evidence="8 9" key="1">
    <citation type="submission" date="2019-12" db="EMBL/GenBank/DDBJ databases">
        <title>Paenibacillus sp. nov. sp. isolated from soil.</title>
        <authorList>
            <person name="Kim J."/>
            <person name="Jeong S.E."/>
            <person name="Jung H.S."/>
            <person name="Jeon C.O."/>
        </authorList>
    </citation>
    <scope>NUCLEOTIDE SEQUENCE [LARGE SCALE GENOMIC DNA]</scope>
    <source>
        <strain evidence="8 9">5J-6</strain>
    </source>
</reference>
<evidence type="ECO:0000259" key="6">
    <source>
        <dbReference type="PROSITE" id="PS50853"/>
    </source>
</evidence>
<feature type="domain" description="SLH" evidence="7">
    <location>
        <begin position="2012"/>
        <end position="2071"/>
    </location>
</feature>
<feature type="signal peptide" evidence="5">
    <location>
        <begin position="1"/>
        <end position="27"/>
    </location>
</feature>
<dbReference type="InterPro" id="IPR003961">
    <property type="entry name" value="FN3_dom"/>
</dbReference>
<dbReference type="SUPFAM" id="SSF49265">
    <property type="entry name" value="Fibronectin type III"/>
    <property type="match status" value="2"/>
</dbReference>
<gene>
    <name evidence="8" type="ORF">GQF01_00395</name>
</gene>
<dbReference type="CDD" id="cd00063">
    <property type="entry name" value="FN3"/>
    <property type="match status" value="3"/>
</dbReference>
<name>A0A6L8URP6_9BACL</name>
<dbReference type="InterPro" id="IPR051465">
    <property type="entry name" value="Cell_Envelope_Struct_Comp"/>
</dbReference>
<keyword evidence="9" id="KW-1185">Reference proteome</keyword>
<dbReference type="GO" id="GO:0005576">
    <property type="term" value="C:extracellular region"/>
    <property type="evidence" value="ECO:0007669"/>
    <property type="project" value="UniProtKB-SubCell"/>
</dbReference>
<dbReference type="RefSeq" id="WP_161404692.1">
    <property type="nucleotide sequence ID" value="NZ_WTUZ01000001.1"/>
</dbReference>
<feature type="domain" description="Fibronectin type-III" evidence="6">
    <location>
        <begin position="1750"/>
        <end position="1836"/>
    </location>
</feature>
<dbReference type="InterPro" id="IPR013378">
    <property type="entry name" value="InlB-like_B-rpt"/>
</dbReference>
<proteinExistence type="inferred from homology"/>
<sequence length="2200" mass="236174">MIKAKRVVNFLISVLLVISMLPTIAFAEKGDDVAESTRAVTTGTMRSGTWFETAYATWAGKSVSGYRAYVRTLGAYDWRDNSPIAGWLKDWKEVDAQLIRKVDPARNIWRVDIPGLPRGEYEIQVRATDGMTVLHTFTELETWSFPRNGAAFVPSNANTFEGSHNFALNGAIGGYLPDGREDPSAKIIYVTHENMGETLPANVFSANRGSTANARTPLVIRFLGTVGSFKTVNSTVANSGTVGPPGLNANRMIQVGQGNGNVTLEGIGPDATIFGWGISTSGAHNVVFSNLHFDQWFDDAIEINGTSTTVRASNVWVHNTTFGYGQNKHLALNQDPDQAKGDGATDITNHARNYTVSYNKYVESSKVLLIGGGTTSMSNHYGTIDHNWFDGSAERTPRVRNGRIHVFNNLYEDVQGTVYHNQLLDRSTGYGIGAAHNSTVWAEGNVFENVNFPFLRSRQGHARGSQAIDYMPGPGETSTANAGFNHFFGDAPGFIIAKEDVTDGDFPSSIAGFRNTSDYMSGLTDQGLQDLKTAVLSLQPNVLDEASQENFDPKLDIGVVVAAGSTTTNPAMTTNPPAQLDWSFRPTGSVVWPTGTPEQVEALKHEIETYSGAQPALAPDSAPATPAISGVKINDEVRSAFSDAAGTFIPSPGKIVVYKDTFTIDWVSNDVATDHYEIQWDKGSNNWETIGTVEASSRPTTFITQNIDQFANFKAILAQADSREATYAFRVKAVNSFGESDWSTIYAIRGDDQLVTFDTDGGSAVDPQRVHVGDSITVPVRPKKDGWVFVGWYTDKNTSVHMWDFLNEKVAGSMVLHAKWVQVDEKHRLLNAYASAEELESPYVAATLQTLGTLSTNQRELTLPEGTTVYVAPGVYWTDLTYREGGVIAGPNIGLSILGENISLIGLTDDATNTIIAGNRGEGGETGLGASGSWYSLGISSGFHSENITIANYAQEDLVYPRDPSQNIKKRIDSKNHAEVLTRANGTGAPDKLYFKNTRFVGYLNMMLGLAPTRAYFLDSFLQLTDDSIFAGGVNVYENSTFHFFGNHPSVSGAGNGGINVLLGSKIVGMPQMTSTDVYLAKQSNAIGPNANGIFAIIDTQFTGRIESVEWENVVREDARHFVSNNTIGEGHTPLVISPSQPQTSVTLTGNALNAFKVGEEYNVYNLLKGNDGWDPKGQYNAEWVPYAHLPYRFLVGATGKTMYSDKTDNTNRAVLTPAPAPADSVDVKNTVWSYDTNLLDGTVDAATGVITLTAKPNNTGAIVKTIVTGTLPSGISGGATLYIRPTAVPAPVVTAPAIDISENLASLSYTLNQLGYKDTSVIEWYREMGPDTTNGIHIGTMRNDANGFFVDEPYKNYAVNKYDVGYYLRAVITPKYEFSSAGAPITIYTKRAVTTDDVTETSLYTDFKNLYVTNEDNTTTKGRWFFDRLSGTGVPWGWGIGSNGTDKIWGFQNNSGGTNTRFVFGQPGNYSDMSLTLNYSSSKVEGQGFGGNGQFMDIYVKYDPATRKGYGLRVERTAAAGSNATLWTLYKYDGTGQTPLSEPLKTVAFMPKSTMTVSITGSTLRVQATTLSEKTPLQIEQNLPNSVDISWTDNTGALGNNMLGGFGIRINNSGNSSYEYGNTSTNNTVMLHNVRVKASELTSTDTTVPVWPAGSTLTASNITQTGTTLTWPSAIDNVGVTGYNIYNGSSLLQTVTSDVYSYAVTGLAAGTSYTLSVKAVDGRNNFSEAKIVNFTTLTSTDTTAPVWPAGSTLTASNITQTGTTLTWTAATDNVGVTGYNIYNGSSLLQTVTSNVYSYEVTGLTAGTSYTFHVKAADSVNNFSEAKMVTVNTLASTDTTAPTWPAGSTLTASDTTRTGTTLTWTAATDNVGVTVYKVYLGSTPLTTVTSGVYSYNVTGLAAGTIYTFTVQAGDSAGNWSTSGLSMTVMTDGNDSDDDSSGPSDTPSTPATPASPSTPGAPTEPTTPALPSVPETPSSVVTTTPGKPAFDLSKPESVTLLKEILEEKIRSSHESVTFKDALNHWSAESIYVFSKLGVVNGYEDGTFKPDAQITRGEFAAIVAKTFNIGTGELKTAQFSDINGSWAKEAVLALASNGIINGYEDGTFQPDANITRAEMVAIIARIINLTTVQGTSSTAFTDLGESWNKDQIEAAAKAGIINGVGEGSFAPDKNSTRAEALTILLRAVKLNPEIASLIDSLK</sequence>
<comment type="caution">
    <text evidence="8">The sequence shown here is derived from an EMBL/GenBank/DDBJ whole genome shotgun (WGS) entry which is preliminary data.</text>
</comment>
<keyword evidence="2 3" id="KW-0456">Lyase</keyword>
<comment type="subcellular location">
    <subcellularLocation>
        <location evidence="1">Cell envelope</location>
    </subcellularLocation>
    <subcellularLocation>
        <location evidence="3">Secreted</location>
    </subcellularLocation>
</comment>
<evidence type="ECO:0000256" key="5">
    <source>
        <dbReference type="SAM" id="SignalP"/>
    </source>
</evidence>
<dbReference type="InterPro" id="IPR013783">
    <property type="entry name" value="Ig-like_fold"/>
</dbReference>
<dbReference type="PANTHER" id="PTHR43308:SF5">
    <property type="entry name" value="S-LAYER PROTEIN _ PEPTIDOGLYCAN ENDO-BETA-N-ACETYLGLUCOSAMINIDASE"/>
    <property type="match status" value="1"/>
</dbReference>
<dbReference type="NCBIfam" id="TIGR02543">
    <property type="entry name" value="List_Bact_rpt"/>
    <property type="match status" value="1"/>
</dbReference>
<dbReference type="InterPro" id="IPR036116">
    <property type="entry name" value="FN3_sf"/>
</dbReference>
<protein>
    <recommendedName>
        <fullName evidence="10">Pectate lyase</fullName>
    </recommendedName>
</protein>
<evidence type="ECO:0000256" key="1">
    <source>
        <dbReference type="ARBA" id="ARBA00004196"/>
    </source>
</evidence>
<dbReference type="GO" id="GO:0000272">
    <property type="term" value="P:polysaccharide catabolic process"/>
    <property type="evidence" value="ECO:0007669"/>
    <property type="project" value="UniProtKB-KW"/>
</dbReference>
<feature type="chain" id="PRO_5026788646" description="Pectate lyase" evidence="5">
    <location>
        <begin position="28"/>
        <end position="2200"/>
    </location>
</feature>
<dbReference type="Proteomes" id="UP000481087">
    <property type="component" value="Unassembled WGS sequence"/>
</dbReference>